<dbReference type="AlphaFoldDB" id="A0A177DSF2"/>
<proteinExistence type="predicted"/>
<keyword evidence="3" id="KW-1185">Reference proteome</keyword>
<evidence type="ECO:0000313" key="2">
    <source>
        <dbReference type="EMBL" id="OAG22713.1"/>
    </source>
</evidence>
<evidence type="ECO:0000256" key="1">
    <source>
        <dbReference type="SAM" id="Phobius"/>
    </source>
</evidence>
<keyword evidence="1" id="KW-0472">Membrane</keyword>
<dbReference type="GeneID" id="29118627"/>
<gene>
    <name evidence="2" type="ORF">CC77DRAFT_744447</name>
</gene>
<protein>
    <submittedName>
        <fullName evidence="2">Uncharacterized protein</fullName>
    </submittedName>
</protein>
<dbReference type="KEGG" id="aalt:CC77DRAFT_744447"/>
<evidence type="ECO:0000313" key="3">
    <source>
        <dbReference type="Proteomes" id="UP000077248"/>
    </source>
</evidence>
<feature type="transmembrane region" description="Helical" evidence="1">
    <location>
        <begin position="64"/>
        <end position="85"/>
    </location>
</feature>
<dbReference type="Proteomes" id="UP000077248">
    <property type="component" value="Unassembled WGS sequence"/>
</dbReference>
<organism evidence="2 3">
    <name type="scientific">Alternaria alternata</name>
    <name type="common">Alternaria rot fungus</name>
    <name type="synonym">Torula alternata</name>
    <dbReference type="NCBI Taxonomy" id="5599"/>
    <lineage>
        <taxon>Eukaryota</taxon>
        <taxon>Fungi</taxon>
        <taxon>Dikarya</taxon>
        <taxon>Ascomycota</taxon>
        <taxon>Pezizomycotina</taxon>
        <taxon>Dothideomycetes</taxon>
        <taxon>Pleosporomycetidae</taxon>
        <taxon>Pleosporales</taxon>
        <taxon>Pleosporineae</taxon>
        <taxon>Pleosporaceae</taxon>
        <taxon>Alternaria</taxon>
        <taxon>Alternaria sect. Alternaria</taxon>
        <taxon>Alternaria alternata complex</taxon>
    </lineage>
</organism>
<dbReference type="EMBL" id="KV441474">
    <property type="protein sequence ID" value="OAG22713.1"/>
    <property type="molecule type" value="Genomic_DNA"/>
</dbReference>
<name>A0A177DSF2_ALTAL</name>
<sequence>MAEAASPRSLRCIITVTAPIPPLPTQSISEQRTLTTKSSTFYSSSTEIQSCMASSSSVTSLGTYIVATVMSVFAVVMFASLMACLRRRWKMNRRRLGHED</sequence>
<keyword evidence="1" id="KW-0812">Transmembrane</keyword>
<keyword evidence="1" id="KW-1133">Transmembrane helix</keyword>
<accession>A0A177DSF2</accession>
<dbReference type="RefSeq" id="XP_018388134.1">
    <property type="nucleotide sequence ID" value="XM_018533033.1"/>
</dbReference>
<reference evidence="2 3" key="1">
    <citation type="submission" date="2016-05" db="EMBL/GenBank/DDBJ databases">
        <title>Comparative analysis of secretome profiles of manganese(II)-oxidizing ascomycete fungi.</title>
        <authorList>
            <consortium name="DOE Joint Genome Institute"/>
            <person name="Zeiner C.A."/>
            <person name="Purvine S.O."/>
            <person name="Zink E.M."/>
            <person name="Wu S."/>
            <person name="Pasa-Tolic L."/>
            <person name="Chaput D.L."/>
            <person name="Haridas S."/>
            <person name="Grigoriev I.V."/>
            <person name="Santelli C.M."/>
            <person name="Hansel C.M."/>
        </authorList>
    </citation>
    <scope>NUCLEOTIDE SEQUENCE [LARGE SCALE GENOMIC DNA]</scope>
    <source>
        <strain evidence="2 3">SRC1lrK2f</strain>
    </source>
</reference>
<dbReference type="VEuPathDB" id="FungiDB:CC77DRAFT_744447"/>